<dbReference type="AlphaFoldDB" id="A0A5E4R3Z7"/>
<name>A0A5E4R3Z7_9NEOP</name>
<evidence type="ECO:0000313" key="2">
    <source>
        <dbReference type="EMBL" id="VVD05357.1"/>
    </source>
</evidence>
<organism evidence="2 3">
    <name type="scientific">Leptidea sinapis</name>
    <dbReference type="NCBI Taxonomy" id="189913"/>
    <lineage>
        <taxon>Eukaryota</taxon>
        <taxon>Metazoa</taxon>
        <taxon>Ecdysozoa</taxon>
        <taxon>Arthropoda</taxon>
        <taxon>Hexapoda</taxon>
        <taxon>Insecta</taxon>
        <taxon>Pterygota</taxon>
        <taxon>Neoptera</taxon>
        <taxon>Endopterygota</taxon>
        <taxon>Lepidoptera</taxon>
        <taxon>Glossata</taxon>
        <taxon>Ditrysia</taxon>
        <taxon>Papilionoidea</taxon>
        <taxon>Pieridae</taxon>
        <taxon>Dismorphiinae</taxon>
        <taxon>Leptidea</taxon>
    </lineage>
</organism>
<feature type="region of interest" description="Disordered" evidence="1">
    <location>
        <begin position="106"/>
        <end position="147"/>
    </location>
</feature>
<feature type="compositionally biased region" description="Basic and acidic residues" evidence="1">
    <location>
        <begin position="106"/>
        <end position="119"/>
    </location>
</feature>
<dbReference type="EMBL" id="FZQP02006963">
    <property type="protein sequence ID" value="VVD05357.1"/>
    <property type="molecule type" value="Genomic_DNA"/>
</dbReference>
<evidence type="ECO:0000256" key="1">
    <source>
        <dbReference type="SAM" id="MobiDB-lite"/>
    </source>
</evidence>
<protein>
    <submittedName>
        <fullName evidence="2">Uncharacterized protein</fullName>
    </submittedName>
</protein>
<dbReference type="Proteomes" id="UP000324832">
    <property type="component" value="Unassembled WGS sequence"/>
</dbReference>
<evidence type="ECO:0000313" key="3">
    <source>
        <dbReference type="Proteomes" id="UP000324832"/>
    </source>
</evidence>
<reference evidence="2 3" key="1">
    <citation type="submission" date="2017-07" db="EMBL/GenBank/DDBJ databases">
        <authorList>
            <person name="Talla V."/>
            <person name="Backstrom N."/>
        </authorList>
    </citation>
    <scope>NUCLEOTIDE SEQUENCE [LARGE SCALE GENOMIC DNA]</scope>
</reference>
<keyword evidence="3" id="KW-1185">Reference proteome</keyword>
<proteinExistence type="predicted"/>
<accession>A0A5E4R3Z7</accession>
<sequence length="167" mass="18578">MLICEGSASVKRESGVSWTSRARPAWRSCCRRRAAACGASPRCQWLLATSITMEPNPAVLARVLAIVSDLLDLLLEDWYPTLEAHENHLAQALKRLDLGGTEPRRLRLSEESRASDRDSGVGNESTTARWPASAGRWRSASWPRAPTSGWCATTTPTWSWLTWRPMS</sequence>
<gene>
    <name evidence="2" type="ORF">LSINAPIS_LOCUS14914</name>
</gene>